<feature type="chain" id="PRO_5037985273" description="beta-lactamase" evidence="7">
    <location>
        <begin position="32"/>
        <end position="300"/>
    </location>
</feature>
<dbReference type="Proteomes" id="UP000630353">
    <property type="component" value="Unassembled WGS sequence"/>
</dbReference>
<feature type="domain" description="Penicillin-binding protein transpeptidase" evidence="8">
    <location>
        <begin position="74"/>
        <end position="255"/>
    </location>
</feature>
<keyword evidence="5" id="KW-0378">Hydrolase</keyword>
<dbReference type="GO" id="GO:0071555">
    <property type="term" value="P:cell wall organization"/>
    <property type="evidence" value="ECO:0007669"/>
    <property type="project" value="TreeGrafter"/>
</dbReference>
<evidence type="ECO:0000256" key="4">
    <source>
        <dbReference type="ARBA" id="ARBA00022729"/>
    </source>
</evidence>
<dbReference type="GO" id="GO:0008800">
    <property type="term" value="F:beta-lactamase activity"/>
    <property type="evidence" value="ECO:0007669"/>
    <property type="project" value="UniProtKB-EC"/>
</dbReference>
<dbReference type="GO" id="GO:0005886">
    <property type="term" value="C:plasma membrane"/>
    <property type="evidence" value="ECO:0007669"/>
    <property type="project" value="TreeGrafter"/>
</dbReference>
<dbReference type="Pfam" id="PF00905">
    <property type="entry name" value="Transpeptidase"/>
    <property type="match status" value="1"/>
</dbReference>
<reference evidence="9" key="1">
    <citation type="journal article" date="2014" name="Int. J. Syst. Evol. Microbiol.">
        <title>Complete genome sequence of Corynebacterium casei LMG S-19264T (=DSM 44701T), isolated from a smear-ripened cheese.</title>
        <authorList>
            <consortium name="US DOE Joint Genome Institute (JGI-PGF)"/>
            <person name="Walter F."/>
            <person name="Albersmeier A."/>
            <person name="Kalinowski J."/>
            <person name="Ruckert C."/>
        </authorList>
    </citation>
    <scope>NUCLEOTIDE SEQUENCE</scope>
    <source>
        <strain evidence="9">KCTC 42651</strain>
    </source>
</reference>
<dbReference type="GO" id="GO:0008658">
    <property type="term" value="F:penicillin binding"/>
    <property type="evidence" value="ECO:0007669"/>
    <property type="project" value="InterPro"/>
</dbReference>
<evidence type="ECO:0000313" key="10">
    <source>
        <dbReference type="Proteomes" id="UP000630353"/>
    </source>
</evidence>
<gene>
    <name evidence="9" type="primary">blaA</name>
    <name evidence="9" type="ORF">GCM10017083_17130</name>
</gene>
<comment type="catalytic activity">
    <reaction evidence="1">
        <text>a beta-lactam + H2O = a substituted beta-amino acid</text>
        <dbReference type="Rhea" id="RHEA:20401"/>
        <dbReference type="ChEBI" id="CHEBI:15377"/>
        <dbReference type="ChEBI" id="CHEBI:35627"/>
        <dbReference type="ChEBI" id="CHEBI:140347"/>
        <dbReference type="EC" id="3.5.2.6"/>
    </reaction>
</comment>
<dbReference type="EC" id="3.5.2.6" evidence="3"/>
<protein>
    <recommendedName>
        <fullName evidence="3">beta-lactamase</fullName>
        <ecNumber evidence="3">3.5.2.6</ecNumber>
    </recommendedName>
</protein>
<dbReference type="GO" id="GO:0046677">
    <property type="term" value="P:response to antibiotic"/>
    <property type="evidence" value="ECO:0007669"/>
    <property type="project" value="UniProtKB-KW"/>
</dbReference>
<dbReference type="InterPro" id="IPR012338">
    <property type="entry name" value="Beta-lactam/transpept-like"/>
</dbReference>
<dbReference type="Gene3D" id="3.40.710.10">
    <property type="entry name" value="DD-peptidase/beta-lactamase superfamily"/>
    <property type="match status" value="1"/>
</dbReference>
<keyword evidence="10" id="KW-1185">Reference proteome</keyword>
<evidence type="ECO:0000256" key="1">
    <source>
        <dbReference type="ARBA" id="ARBA00001526"/>
    </source>
</evidence>
<keyword evidence="6" id="KW-0046">Antibiotic resistance</keyword>
<dbReference type="InterPro" id="IPR001460">
    <property type="entry name" value="PCN-bd_Tpept"/>
</dbReference>
<evidence type="ECO:0000259" key="8">
    <source>
        <dbReference type="Pfam" id="PF00905"/>
    </source>
</evidence>
<comment type="similarity">
    <text evidence="2">Belongs to the class-D beta-lactamase family.</text>
</comment>
<dbReference type="SUPFAM" id="SSF56601">
    <property type="entry name" value="beta-lactamase/transpeptidase-like"/>
    <property type="match status" value="1"/>
</dbReference>
<dbReference type="EMBL" id="BMZS01000003">
    <property type="protein sequence ID" value="GHD47142.1"/>
    <property type="molecule type" value="Genomic_DNA"/>
</dbReference>
<name>A0A919CQ82_9PROT</name>
<evidence type="ECO:0000256" key="7">
    <source>
        <dbReference type="SAM" id="SignalP"/>
    </source>
</evidence>
<feature type="signal peptide" evidence="7">
    <location>
        <begin position="1"/>
        <end position="31"/>
    </location>
</feature>
<evidence type="ECO:0000313" key="9">
    <source>
        <dbReference type="EMBL" id="GHD47142.1"/>
    </source>
</evidence>
<dbReference type="PANTHER" id="PTHR30627">
    <property type="entry name" value="PEPTIDOGLYCAN D,D-TRANSPEPTIDASE"/>
    <property type="match status" value="1"/>
</dbReference>
<proteinExistence type="inferred from homology"/>
<sequence>MKPVMRRRARWMGPVMVVVAGMAAGAGPAAAAEIEIPEWRKAFVEQGVAGSVVVRRLGENRSYVSDLDHGVRGYLPASTFKIPHLLIALETGVVRDLQQVVPWDGRERRVAAWNRDRSVQQAVAVSSVPVFQTIARSIGEDRMATWLQRLGYGNAAVSGGLERFWLDGGLRVTPLQQVDFVERLLLGTLPASTRSQIAARDAVPGERLACDVAIRGKTGWAHRPGDDGPDTGWWVGWVERPHDVWLFATVVEGYPERIREARRAVTLNVLGKAGILPGIGSTGGCSEGAVTAALPASVPE</sequence>
<evidence type="ECO:0000256" key="2">
    <source>
        <dbReference type="ARBA" id="ARBA00007898"/>
    </source>
</evidence>
<evidence type="ECO:0000256" key="6">
    <source>
        <dbReference type="ARBA" id="ARBA00023251"/>
    </source>
</evidence>
<organism evidence="9 10">
    <name type="scientific">Thalassobaculum fulvum</name>
    <dbReference type="NCBI Taxonomy" id="1633335"/>
    <lineage>
        <taxon>Bacteria</taxon>
        <taxon>Pseudomonadati</taxon>
        <taxon>Pseudomonadota</taxon>
        <taxon>Alphaproteobacteria</taxon>
        <taxon>Rhodospirillales</taxon>
        <taxon>Thalassobaculaceae</taxon>
        <taxon>Thalassobaculum</taxon>
    </lineage>
</organism>
<comment type="caution">
    <text evidence="9">The sequence shown here is derived from an EMBL/GenBank/DDBJ whole genome shotgun (WGS) entry which is preliminary data.</text>
</comment>
<dbReference type="InterPro" id="IPR050515">
    <property type="entry name" value="Beta-lactam/transpept"/>
</dbReference>
<evidence type="ECO:0000256" key="5">
    <source>
        <dbReference type="ARBA" id="ARBA00022801"/>
    </source>
</evidence>
<dbReference type="AlphaFoldDB" id="A0A919CQ82"/>
<evidence type="ECO:0000256" key="3">
    <source>
        <dbReference type="ARBA" id="ARBA00012865"/>
    </source>
</evidence>
<accession>A0A919CQ82</accession>
<reference evidence="9" key="2">
    <citation type="submission" date="2020-09" db="EMBL/GenBank/DDBJ databases">
        <authorList>
            <person name="Sun Q."/>
            <person name="Kim S."/>
        </authorList>
    </citation>
    <scope>NUCLEOTIDE SEQUENCE</scope>
    <source>
        <strain evidence="9">KCTC 42651</strain>
    </source>
</reference>
<dbReference type="RefSeq" id="WP_189988519.1">
    <property type="nucleotide sequence ID" value="NZ_BMZS01000003.1"/>
</dbReference>
<dbReference type="PANTHER" id="PTHR30627:SF6">
    <property type="entry name" value="BETA-LACTAMASE YBXI-RELATED"/>
    <property type="match status" value="1"/>
</dbReference>
<keyword evidence="4 7" id="KW-0732">Signal</keyword>